<reference evidence="2 3" key="1">
    <citation type="submission" date="2021-05" db="EMBL/GenBank/DDBJ databases">
        <title>Genome Assembly of Synthetic Allotetraploid Brassica napus Reveals Homoeologous Exchanges between Subgenomes.</title>
        <authorList>
            <person name="Davis J.T."/>
        </authorList>
    </citation>
    <scope>NUCLEOTIDE SEQUENCE [LARGE SCALE GENOMIC DNA]</scope>
    <source>
        <strain evidence="3">cv. Da-Ae</strain>
        <tissue evidence="2">Seedling</tissue>
    </source>
</reference>
<proteinExistence type="predicted"/>
<comment type="caution">
    <text evidence="2">The sequence shown here is derived from an EMBL/GenBank/DDBJ whole genome shotgun (WGS) entry which is preliminary data.</text>
</comment>
<feature type="region of interest" description="Disordered" evidence="1">
    <location>
        <begin position="30"/>
        <end position="51"/>
    </location>
</feature>
<evidence type="ECO:0000256" key="1">
    <source>
        <dbReference type="SAM" id="MobiDB-lite"/>
    </source>
</evidence>
<evidence type="ECO:0000313" key="3">
    <source>
        <dbReference type="Proteomes" id="UP000824890"/>
    </source>
</evidence>
<accession>A0ABQ7Z3M1</accession>
<feature type="compositionally biased region" description="Basic and acidic residues" evidence="1">
    <location>
        <begin position="34"/>
        <end position="51"/>
    </location>
</feature>
<dbReference type="EMBL" id="JAGKQM010000016">
    <property type="protein sequence ID" value="KAH0874805.1"/>
    <property type="molecule type" value="Genomic_DNA"/>
</dbReference>
<keyword evidence="3" id="KW-1185">Reference proteome</keyword>
<protein>
    <submittedName>
        <fullName evidence="2">Uncharacterized protein</fullName>
    </submittedName>
</protein>
<name>A0ABQ7Z3M1_BRANA</name>
<dbReference type="Proteomes" id="UP000824890">
    <property type="component" value="Unassembled WGS sequence"/>
</dbReference>
<sequence length="86" mass="9617">MAVLVSTMTQMLRGKCSNTSQFLTDSCSLNSTEHNPRSHKDSDHIFDDQNKPTHTILVKDNVYGSGDDGSRSVTAKVFVEKSKERR</sequence>
<evidence type="ECO:0000313" key="2">
    <source>
        <dbReference type="EMBL" id="KAH0874805.1"/>
    </source>
</evidence>
<organism evidence="2 3">
    <name type="scientific">Brassica napus</name>
    <name type="common">Rape</name>
    <dbReference type="NCBI Taxonomy" id="3708"/>
    <lineage>
        <taxon>Eukaryota</taxon>
        <taxon>Viridiplantae</taxon>
        <taxon>Streptophyta</taxon>
        <taxon>Embryophyta</taxon>
        <taxon>Tracheophyta</taxon>
        <taxon>Spermatophyta</taxon>
        <taxon>Magnoliopsida</taxon>
        <taxon>eudicotyledons</taxon>
        <taxon>Gunneridae</taxon>
        <taxon>Pentapetalae</taxon>
        <taxon>rosids</taxon>
        <taxon>malvids</taxon>
        <taxon>Brassicales</taxon>
        <taxon>Brassicaceae</taxon>
        <taxon>Brassiceae</taxon>
        <taxon>Brassica</taxon>
    </lineage>
</organism>
<gene>
    <name evidence="2" type="ORF">HID58_072167</name>
</gene>